<evidence type="ECO:0000256" key="6">
    <source>
        <dbReference type="ARBA" id="ARBA00022989"/>
    </source>
</evidence>
<feature type="transmembrane region" description="Helical" evidence="10">
    <location>
        <begin position="470"/>
        <end position="490"/>
    </location>
</feature>
<accession>A0ABV2G5K1</accession>
<dbReference type="Proteomes" id="UP001549200">
    <property type="component" value="Unassembled WGS sequence"/>
</dbReference>
<evidence type="ECO:0000256" key="10">
    <source>
        <dbReference type="SAM" id="Phobius"/>
    </source>
</evidence>
<organism evidence="11 12">
    <name type="scientific">Enterocloster citroniae</name>
    <dbReference type="NCBI Taxonomy" id="358743"/>
    <lineage>
        <taxon>Bacteria</taxon>
        <taxon>Bacillati</taxon>
        <taxon>Bacillota</taxon>
        <taxon>Clostridia</taxon>
        <taxon>Lachnospirales</taxon>
        <taxon>Lachnospiraceae</taxon>
        <taxon>Enterocloster</taxon>
    </lineage>
</organism>
<protein>
    <submittedName>
        <fullName evidence="11">D-alanyl-lipoteichoic acid acyltransferase DltB (MBOAT superfamily)</fullName>
    </submittedName>
</protein>
<proteinExistence type="inferred from homology"/>
<feature type="transmembrane region" description="Helical" evidence="10">
    <location>
        <begin position="12"/>
        <end position="30"/>
    </location>
</feature>
<dbReference type="Pfam" id="PF03062">
    <property type="entry name" value="MBOAT"/>
    <property type="match status" value="1"/>
</dbReference>
<gene>
    <name evidence="11" type="ORF">ABID13_005231</name>
</gene>
<evidence type="ECO:0000256" key="2">
    <source>
        <dbReference type="ARBA" id="ARBA00010323"/>
    </source>
</evidence>
<evidence type="ECO:0000313" key="11">
    <source>
        <dbReference type="EMBL" id="MET3573567.1"/>
    </source>
</evidence>
<keyword evidence="4 9" id="KW-0808">Transferase</keyword>
<sequence>MTKEMTPMQFNSYLFIMIFLPAALTGYFGLHHFGKERAARMFLAAMSLLFFAYGNPWYLVLLLISAVFNWWISRMFYRSGANDGNRPAQSPSFGKALLTIAIAANLGLLFYYKYFNFFIENLNLIFRQDLVLSKILLPVGISFFTFQQIAWLVDSWRGETGEYGFLDYVLFTVYFPKIAMGPILLHREFIPQLWDESRRNMNPEHMSKGLMVFAVGLFKKVILAEFFASPVAWGYAQVEMLSSTDAFLVMLAYAFQLYFDFSGYCDMAMGISRMFNLELPPNFDSPYKALSPVDFWKRWHMTLTRFLRTYIYFPLGGSRKGTVRTYVNIMIVFLASGLWHGANWTFILWGALHGAVQALNRAFEKQWNQLHTAFQWMATFLFVNMTWVIFRADSISQAKQFLKQLVRLDNMQLSPGWLGSFKLVELPLAIQSHRVFCVVLIHAIALYLVMNTRNMGEAELKPTLLRSIGTALLLVWSVISLAGISTFIYFQF</sequence>
<comment type="similarity">
    <text evidence="2 9">Belongs to the membrane-bound acyltransferase family.</text>
</comment>
<evidence type="ECO:0000256" key="1">
    <source>
        <dbReference type="ARBA" id="ARBA00004651"/>
    </source>
</evidence>
<feature type="transmembrane region" description="Helical" evidence="10">
    <location>
        <begin position="247"/>
        <end position="265"/>
    </location>
</feature>
<feature type="transmembrane region" description="Helical" evidence="10">
    <location>
        <begin position="135"/>
        <end position="153"/>
    </location>
</feature>
<evidence type="ECO:0000256" key="8">
    <source>
        <dbReference type="ARBA" id="ARBA00023315"/>
    </source>
</evidence>
<dbReference type="InterPro" id="IPR024194">
    <property type="entry name" value="Ac/AlaTfrase_AlgI/DltB"/>
</dbReference>
<dbReference type="InterPro" id="IPR051085">
    <property type="entry name" value="MB_O-acyltransferase"/>
</dbReference>
<keyword evidence="6 10" id="KW-1133">Transmembrane helix</keyword>
<dbReference type="EMBL" id="JBEPLZ010000032">
    <property type="protein sequence ID" value="MET3573567.1"/>
    <property type="molecule type" value="Genomic_DNA"/>
</dbReference>
<feature type="transmembrane region" description="Helical" evidence="10">
    <location>
        <begin position="42"/>
        <end position="72"/>
    </location>
</feature>
<feature type="transmembrane region" description="Helical" evidence="10">
    <location>
        <begin position="92"/>
        <end position="114"/>
    </location>
</feature>
<dbReference type="InterPro" id="IPR028362">
    <property type="entry name" value="AlgI"/>
</dbReference>
<feature type="transmembrane region" description="Helical" evidence="10">
    <location>
        <begin position="372"/>
        <end position="390"/>
    </location>
</feature>
<dbReference type="InterPro" id="IPR004299">
    <property type="entry name" value="MBOAT_fam"/>
</dbReference>
<dbReference type="PANTHER" id="PTHR13285">
    <property type="entry name" value="ACYLTRANSFERASE"/>
    <property type="match status" value="1"/>
</dbReference>
<evidence type="ECO:0000313" key="12">
    <source>
        <dbReference type="Proteomes" id="UP001549200"/>
    </source>
</evidence>
<feature type="transmembrane region" description="Helical" evidence="10">
    <location>
        <begin position="326"/>
        <end position="352"/>
    </location>
</feature>
<keyword evidence="7 9" id="KW-0472">Membrane</keyword>
<name>A0ABV2G5K1_9FIRM</name>
<feature type="transmembrane region" description="Helical" evidence="10">
    <location>
        <begin position="165"/>
        <end position="185"/>
    </location>
</feature>
<comment type="subcellular location">
    <subcellularLocation>
        <location evidence="1">Cell membrane</location>
        <topology evidence="1">Multi-pass membrane protein</topology>
    </subcellularLocation>
</comment>
<evidence type="ECO:0000256" key="9">
    <source>
        <dbReference type="PIRNR" id="PIRNR016636"/>
    </source>
</evidence>
<feature type="transmembrane region" description="Helical" evidence="10">
    <location>
        <begin position="206"/>
        <end position="227"/>
    </location>
</feature>
<keyword evidence="8 9" id="KW-0012">Acyltransferase</keyword>
<reference evidence="11 12" key="1">
    <citation type="submission" date="2024-06" db="EMBL/GenBank/DDBJ databases">
        <title>Genomic Encyclopedia of Type Strains, Phase IV (KMG-IV): sequencing the most valuable type-strain genomes for metagenomic binning, comparative biology and taxonomic classification.</title>
        <authorList>
            <person name="Goeker M."/>
        </authorList>
    </citation>
    <scope>NUCLEOTIDE SEQUENCE [LARGE SCALE GENOMIC DNA]</scope>
    <source>
        <strain evidence="11 12">DSM 19261</strain>
    </source>
</reference>
<evidence type="ECO:0000256" key="5">
    <source>
        <dbReference type="ARBA" id="ARBA00022692"/>
    </source>
</evidence>
<evidence type="ECO:0000256" key="7">
    <source>
        <dbReference type="ARBA" id="ARBA00023136"/>
    </source>
</evidence>
<dbReference type="PIRSF" id="PIRSF500217">
    <property type="entry name" value="AlgI"/>
    <property type="match status" value="1"/>
</dbReference>
<keyword evidence="5 10" id="KW-0812">Transmembrane</keyword>
<feature type="transmembrane region" description="Helical" evidence="10">
    <location>
        <begin position="432"/>
        <end position="450"/>
    </location>
</feature>
<keyword evidence="3 9" id="KW-1003">Cell membrane</keyword>
<dbReference type="PIRSF" id="PIRSF016636">
    <property type="entry name" value="AlgI_DltB"/>
    <property type="match status" value="1"/>
</dbReference>
<comment type="caution">
    <text evidence="11">The sequence shown here is derived from an EMBL/GenBank/DDBJ whole genome shotgun (WGS) entry which is preliminary data.</text>
</comment>
<dbReference type="PANTHER" id="PTHR13285:SF23">
    <property type="entry name" value="TEICHOIC ACID D-ALANYLTRANSFERASE"/>
    <property type="match status" value="1"/>
</dbReference>
<keyword evidence="12" id="KW-1185">Reference proteome</keyword>
<evidence type="ECO:0000256" key="4">
    <source>
        <dbReference type="ARBA" id="ARBA00022679"/>
    </source>
</evidence>
<dbReference type="GO" id="GO:0016746">
    <property type="term" value="F:acyltransferase activity"/>
    <property type="evidence" value="ECO:0007669"/>
    <property type="project" value="UniProtKB-KW"/>
</dbReference>
<evidence type="ECO:0000256" key="3">
    <source>
        <dbReference type="ARBA" id="ARBA00022475"/>
    </source>
</evidence>